<dbReference type="Gene3D" id="3.40.50.1820">
    <property type="entry name" value="alpha/beta hydrolase"/>
    <property type="match status" value="1"/>
</dbReference>
<dbReference type="SUPFAM" id="SSF53474">
    <property type="entry name" value="alpha/beta-Hydrolases"/>
    <property type="match status" value="1"/>
</dbReference>
<dbReference type="Proteomes" id="UP000194360">
    <property type="component" value="Unassembled WGS sequence"/>
</dbReference>
<keyword evidence="4" id="KW-1185">Reference proteome</keyword>
<evidence type="ECO:0000259" key="2">
    <source>
        <dbReference type="SMART" id="SM00939"/>
    </source>
</evidence>
<dbReference type="Gene3D" id="2.60.120.260">
    <property type="entry name" value="Galactose-binding domain-like"/>
    <property type="match status" value="1"/>
</dbReference>
<dbReference type="SMART" id="SM00939">
    <property type="entry name" value="PepX_C"/>
    <property type="match status" value="1"/>
</dbReference>
<dbReference type="Pfam" id="PF02129">
    <property type="entry name" value="Peptidase_S15"/>
    <property type="match status" value="1"/>
</dbReference>
<dbReference type="InterPro" id="IPR029058">
    <property type="entry name" value="AB_hydrolase_fold"/>
</dbReference>
<dbReference type="OrthoDB" id="5240615at2"/>
<proteinExistence type="predicted"/>
<comment type="caution">
    <text evidence="3">The sequence shown here is derived from an EMBL/GenBank/DDBJ whole genome shotgun (WGS) entry which is preliminary data.</text>
</comment>
<dbReference type="InterPro" id="IPR013736">
    <property type="entry name" value="Xaa-Pro_dipept_C"/>
</dbReference>
<evidence type="ECO:0000256" key="1">
    <source>
        <dbReference type="ARBA" id="ARBA00022801"/>
    </source>
</evidence>
<dbReference type="GO" id="GO:0008239">
    <property type="term" value="F:dipeptidyl-peptidase activity"/>
    <property type="evidence" value="ECO:0007669"/>
    <property type="project" value="InterPro"/>
</dbReference>
<dbReference type="RefSeq" id="WP_085912546.1">
    <property type="nucleotide sequence ID" value="NZ_AP018920.1"/>
</dbReference>
<dbReference type="InterPro" id="IPR008979">
    <property type="entry name" value="Galactose-bd-like_sf"/>
</dbReference>
<dbReference type="InterPro" id="IPR000383">
    <property type="entry name" value="Xaa-Pro-like_dom"/>
</dbReference>
<evidence type="ECO:0000313" key="3">
    <source>
        <dbReference type="EMBL" id="OSY40921.1"/>
    </source>
</evidence>
<protein>
    <submittedName>
        <fullName evidence="3">Cocaine esterase</fullName>
        <ecNumber evidence="3">3.1.1.84</ecNumber>
    </submittedName>
</protein>
<dbReference type="STRING" id="2074.BG845_02260"/>
<dbReference type="SUPFAM" id="SSF49785">
    <property type="entry name" value="Galactose-binding domain-like"/>
    <property type="match status" value="1"/>
</dbReference>
<feature type="domain" description="Xaa-Pro dipeptidyl-peptidase C-terminal" evidence="2">
    <location>
        <begin position="307"/>
        <end position="546"/>
    </location>
</feature>
<reference evidence="3 4" key="1">
    <citation type="submission" date="2016-09" db="EMBL/GenBank/DDBJ databases">
        <title>Pseudonocardia autotrophica DSM535, a candidate organism with high potential of specific P450 cytochromes.</title>
        <authorList>
            <person name="Grumaz C."/>
            <person name="Vainshtein Y."/>
            <person name="Kirstahler P."/>
            <person name="Sohn K."/>
        </authorList>
    </citation>
    <scope>NUCLEOTIDE SEQUENCE [LARGE SCALE GENOMIC DNA]</scope>
    <source>
        <strain evidence="3 4">DSM 535</strain>
    </source>
</reference>
<dbReference type="EMBL" id="MIGB01000010">
    <property type="protein sequence ID" value="OSY40921.1"/>
    <property type="molecule type" value="Genomic_DNA"/>
</dbReference>
<accession>A0A1Y2N0W7</accession>
<gene>
    <name evidence="3" type="primary">cocE</name>
    <name evidence="3" type="ORF">BG845_02260</name>
</gene>
<keyword evidence="1 3" id="KW-0378">Hydrolase</keyword>
<dbReference type="Gene3D" id="1.10.3020.10">
    <property type="entry name" value="alpha-amino acid ester hydrolase ( Helical cap domain)"/>
    <property type="match status" value="1"/>
</dbReference>
<sequence length="551" mass="59897">MAALAERLIDRRLGFTGPPVPYVRERDLRVPLSDGVVLLADLYRRPGPGEPRPTVLMRTPYGRHGLGSMIGSLLARRGFQVLVQSTRGTFGSGGQFRPFLHESADGLDTLDWVRSQPWCDGRVSMVGPSYVGHTQWAVAPYADPGLCSMNADITASEFTSTFYPGGAPGLLNLAGWVNQIGRQERIGAVTGFLATPVFSRRKRRAVTSLPLQAADVALSGAPVMFWRDFVEHAEQPREFWAPAEHDGFDAAAMPPVCMVTGWWDLFVDRQLVDFTALQRGGATARITIGPWNHGDPGSVSTIAHEMTHWLGVHLHDGPDDGRAPVRAYVQHADRWTDLPCWPPPDAQPSEWYLAPGGRLLPEAPGAGAVADPFVYDPADPTPTVGGPMLQPPSKQHDNRDIEARDDVLVYTGPPQETDLDLLGQVSAVVYVRTAAEGTDTAEGDVFVRVCDVAPDGTSLNITDAMHRLVPGREATAPDGTTVVRLALSPTGYRVRAGHRLRVQIAGAAFPRFARNHGTGERMATAVTGRRIHYEVLHGPDHPSHVVLPYHP</sequence>
<dbReference type="Pfam" id="PF08530">
    <property type="entry name" value="PepX_C"/>
    <property type="match status" value="1"/>
</dbReference>
<evidence type="ECO:0000313" key="4">
    <source>
        <dbReference type="Proteomes" id="UP000194360"/>
    </source>
</evidence>
<dbReference type="InterPro" id="IPR005674">
    <property type="entry name" value="CocE/Ser_esterase"/>
</dbReference>
<name>A0A1Y2N0W7_PSEAH</name>
<dbReference type="NCBIfam" id="TIGR00976">
    <property type="entry name" value="CocE_NonD"/>
    <property type="match status" value="1"/>
</dbReference>
<organism evidence="3 4">
    <name type="scientific">Pseudonocardia autotrophica</name>
    <name type="common">Amycolata autotrophica</name>
    <name type="synonym">Nocardia autotrophica</name>
    <dbReference type="NCBI Taxonomy" id="2074"/>
    <lineage>
        <taxon>Bacteria</taxon>
        <taxon>Bacillati</taxon>
        <taxon>Actinomycetota</taxon>
        <taxon>Actinomycetes</taxon>
        <taxon>Pseudonocardiales</taxon>
        <taxon>Pseudonocardiaceae</taxon>
        <taxon>Pseudonocardia</taxon>
    </lineage>
</organism>
<dbReference type="EC" id="3.1.1.84" evidence="3"/>
<dbReference type="AlphaFoldDB" id="A0A1Y2N0W7"/>